<evidence type="ECO:0000313" key="4">
    <source>
        <dbReference type="EMBL" id="KAK0511771.1"/>
    </source>
</evidence>
<accession>A0AA39R0E8</accession>
<dbReference type="GO" id="GO:0016787">
    <property type="term" value="F:hydrolase activity"/>
    <property type="evidence" value="ECO:0007669"/>
    <property type="project" value="UniProtKB-KW"/>
</dbReference>
<dbReference type="InterPro" id="IPR000073">
    <property type="entry name" value="AB_hydrolase_1"/>
</dbReference>
<reference evidence="4" key="1">
    <citation type="submission" date="2023-03" db="EMBL/GenBank/DDBJ databases">
        <title>Complete genome of Cladonia borealis.</title>
        <authorList>
            <person name="Park H."/>
        </authorList>
    </citation>
    <scope>NUCLEOTIDE SEQUENCE</scope>
    <source>
        <strain evidence="4">ANT050790</strain>
    </source>
</reference>
<dbReference type="SUPFAM" id="SSF53474">
    <property type="entry name" value="alpha/beta-Hydrolases"/>
    <property type="match status" value="1"/>
</dbReference>
<feature type="domain" description="AB hydrolase-1" evidence="3">
    <location>
        <begin position="40"/>
        <end position="320"/>
    </location>
</feature>
<gene>
    <name evidence="4" type="ORF">JMJ35_006344</name>
</gene>
<keyword evidence="5" id="KW-1185">Reference proteome</keyword>
<organism evidence="4 5">
    <name type="scientific">Cladonia borealis</name>
    <dbReference type="NCBI Taxonomy" id="184061"/>
    <lineage>
        <taxon>Eukaryota</taxon>
        <taxon>Fungi</taxon>
        <taxon>Dikarya</taxon>
        <taxon>Ascomycota</taxon>
        <taxon>Pezizomycotina</taxon>
        <taxon>Lecanoromycetes</taxon>
        <taxon>OSLEUM clade</taxon>
        <taxon>Lecanoromycetidae</taxon>
        <taxon>Lecanorales</taxon>
        <taxon>Lecanorineae</taxon>
        <taxon>Cladoniaceae</taxon>
        <taxon>Cladonia</taxon>
    </lineage>
</organism>
<name>A0AA39R0E8_9LECA</name>
<dbReference type="PANTHER" id="PTHR43329">
    <property type="entry name" value="EPOXIDE HYDROLASE"/>
    <property type="match status" value="1"/>
</dbReference>
<comment type="similarity">
    <text evidence="2">Belongs to the AB hydrolase superfamily. Epoxide hydrolase family.</text>
</comment>
<sequence length="342" mass="38653">MALDSINPLNDPRVKHCYANLNAIQYHYLLAEPPGGFWGTIFLIHGWPDLSMGWRNQIPFLLSLSYRIVCPDIIGFGRTAAPPVSPPTSNPTTNIEYYSFKRAASDIAELARQLNCPKIILGGHDWGGAIVYRVSLWYPDLVSHIFSVCTPYKAPTSTYIPLEEVVKGWPHWTYQVVLASGVVEEHIKTPENIKQFLNALYGGKGEKGEVGFSVTKGPIWENLGKLRRTSLVGEEVLGWYVREYERNGVGASVNWYRNREVNFKDELQLTKKTINVPVLFIQGTRDEALPPSMSEGMEGLIPNLTRREVKTGHWALWEAPEKVNGFIAEWLRKVDRGEKSNL</sequence>
<dbReference type="InterPro" id="IPR000639">
    <property type="entry name" value="Epox_hydrolase-like"/>
</dbReference>
<evidence type="ECO:0000259" key="3">
    <source>
        <dbReference type="Pfam" id="PF00561"/>
    </source>
</evidence>
<dbReference type="Proteomes" id="UP001166286">
    <property type="component" value="Unassembled WGS sequence"/>
</dbReference>
<dbReference type="Gene3D" id="3.40.50.1820">
    <property type="entry name" value="alpha/beta hydrolase"/>
    <property type="match status" value="1"/>
</dbReference>
<evidence type="ECO:0000256" key="1">
    <source>
        <dbReference type="ARBA" id="ARBA00022801"/>
    </source>
</evidence>
<evidence type="ECO:0000256" key="2">
    <source>
        <dbReference type="ARBA" id="ARBA00038334"/>
    </source>
</evidence>
<dbReference type="Pfam" id="PF00561">
    <property type="entry name" value="Abhydrolase_1"/>
    <property type="match status" value="1"/>
</dbReference>
<keyword evidence="1" id="KW-0378">Hydrolase</keyword>
<dbReference type="PRINTS" id="PR00412">
    <property type="entry name" value="EPOXHYDRLASE"/>
</dbReference>
<proteinExistence type="inferred from homology"/>
<comment type="caution">
    <text evidence="4">The sequence shown here is derived from an EMBL/GenBank/DDBJ whole genome shotgun (WGS) entry which is preliminary data.</text>
</comment>
<dbReference type="AlphaFoldDB" id="A0AA39R0E8"/>
<dbReference type="InterPro" id="IPR029058">
    <property type="entry name" value="AB_hydrolase_fold"/>
</dbReference>
<evidence type="ECO:0000313" key="5">
    <source>
        <dbReference type="Proteomes" id="UP001166286"/>
    </source>
</evidence>
<dbReference type="EMBL" id="JAFEKC020000013">
    <property type="protein sequence ID" value="KAK0511771.1"/>
    <property type="molecule type" value="Genomic_DNA"/>
</dbReference>
<protein>
    <recommendedName>
        <fullName evidence="3">AB hydrolase-1 domain-containing protein</fullName>
    </recommendedName>
</protein>